<evidence type="ECO:0000313" key="2">
    <source>
        <dbReference type="Proteomes" id="UP000672009"/>
    </source>
</evidence>
<evidence type="ECO:0000313" key="1">
    <source>
        <dbReference type="EMBL" id="QTR52671.1"/>
    </source>
</evidence>
<accession>A0A975IG63</accession>
<dbReference type="KEGG" id="tun:J9260_13290"/>
<gene>
    <name evidence="1" type="ORF">J9260_13290</name>
</gene>
<organism evidence="1 2">
    <name type="scientific">Thiothrix unzii</name>
    <dbReference type="NCBI Taxonomy" id="111769"/>
    <lineage>
        <taxon>Bacteria</taxon>
        <taxon>Pseudomonadati</taxon>
        <taxon>Pseudomonadota</taxon>
        <taxon>Gammaproteobacteria</taxon>
        <taxon>Thiotrichales</taxon>
        <taxon>Thiotrichaceae</taxon>
        <taxon>Thiothrix</taxon>
    </lineage>
</organism>
<dbReference type="Proteomes" id="UP000672009">
    <property type="component" value="Chromosome"/>
</dbReference>
<protein>
    <submittedName>
        <fullName evidence="1">Uncharacterized protein</fullName>
    </submittedName>
</protein>
<dbReference type="EMBL" id="CP072793">
    <property type="protein sequence ID" value="QTR52671.1"/>
    <property type="molecule type" value="Genomic_DNA"/>
</dbReference>
<sequence length="110" mass="12791">MKSKWQLAFQEHHRSNTKTVFLVFPWKGLDNVIFYNINVVMTWRQTMTDIQAQIKSAIDQADKHRDSGGNLSQDDRAALVEMQAQLSDKIREMMQLNESLMNAIRPVARL</sequence>
<keyword evidence="2" id="KW-1185">Reference proteome</keyword>
<dbReference type="RefSeq" id="WP_210218211.1">
    <property type="nucleotide sequence ID" value="NZ_CP072793.1"/>
</dbReference>
<proteinExistence type="predicted"/>
<dbReference type="AlphaFoldDB" id="A0A975IG63"/>
<reference evidence="1" key="1">
    <citation type="submission" date="2021-04" db="EMBL/GenBank/DDBJ databases">
        <title>Genomics, taxonomy and metabolism of representatives of sulfur bacteria of the genus Thiothrix: Thiothrix fructosivorans QT, Thiothrix unzii A1T and three new species, Thiothrix subterranea sp. nov., Thiothrix litoralis sp. nov. and 'Candidatus Thiothrix anitrata' sp. nov.</title>
        <authorList>
            <person name="Ravin N.V."/>
            <person name="Smolyakov D."/>
            <person name="Rudenko T.S."/>
            <person name="Mardanov A.V."/>
            <person name="Beletsky A.V."/>
            <person name="Markov N.D."/>
            <person name="Fomenkov A.I."/>
            <person name="Roberts R.J."/>
            <person name="Karnachuk O.V."/>
            <person name="Novikov A."/>
            <person name="Grabovich M.Y."/>
        </authorList>
    </citation>
    <scope>NUCLEOTIDE SEQUENCE</scope>
    <source>
        <strain evidence="1">A1</strain>
    </source>
</reference>
<name>A0A975IG63_9GAMM</name>